<accession>A0A6L2K8R1</accession>
<evidence type="ECO:0000313" key="2">
    <source>
        <dbReference type="EMBL" id="GEU44405.1"/>
    </source>
</evidence>
<reference evidence="2" key="1">
    <citation type="journal article" date="2019" name="Sci. Rep.">
        <title>Draft genome of Tanacetum cinerariifolium, the natural source of mosquito coil.</title>
        <authorList>
            <person name="Yamashiro T."/>
            <person name="Shiraishi A."/>
            <person name="Satake H."/>
            <person name="Nakayama K."/>
        </authorList>
    </citation>
    <scope>NUCLEOTIDE SEQUENCE</scope>
</reference>
<feature type="compositionally biased region" description="Low complexity" evidence="1">
    <location>
        <begin position="82"/>
        <end position="104"/>
    </location>
</feature>
<feature type="compositionally biased region" description="Basic and acidic residues" evidence="1">
    <location>
        <begin position="105"/>
        <end position="114"/>
    </location>
</feature>
<sequence>MLCEWRVRKKGQEANPYADYREFPSVFCLKINHSGTFTTPPMIRYKGEEPLVFGTTSEHNEPDIGFGSEAEVDPSRNEVGQSSRNGSGSENASGSENGSSSDNGSRSDSDEGVRKKALRKVARLHKEKIGKGETIWK</sequence>
<proteinExistence type="predicted"/>
<comment type="caution">
    <text evidence="2">The sequence shown here is derived from an EMBL/GenBank/DDBJ whole genome shotgun (WGS) entry which is preliminary data.</text>
</comment>
<name>A0A6L2K8R1_TANCI</name>
<dbReference type="AlphaFoldDB" id="A0A6L2K8R1"/>
<feature type="compositionally biased region" description="Basic residues" evidence="1">
    <location>
        <begin position="115"/>
        <end position="126"/>
    </location>
</feature>
<protein>
    <submittedName>
        <fullName evidence="2">Transposase, MuDR</fullName>
    </submittedName>
</protein>
<organism evidence="2">
    <name type="scientific">Tanacetum cinerariifolium</name>
    <name type="common">Dalmatian daisy</name>
    <name type="synonym">Chrysanthemum cinerariifolium</name>
    <dbReference type="NCBI Taxonomy" id="118510"/>
    <lineage>
        <taxon>Eukaryota</taxon>
        <taxon>Viridiplantae</taxon>
        <taxon>Streptophyta</taxon>
        <taxon>Embryophyta</taxon>
        <taxon>Tracheophyta</taxon>
        <taxon>Spermatophyta</taxon>
        <taxon>Magnoliopsida</taxon>
        <taxon>eudicotyledons</taxon>
        <taxon>Gunneridae</taxon>
        <taxon>Pentapetalae</taxon>
        <taxon>asterids</taxon>
        <taxon>campanulids</taxon>
        <taxon>Asterales</taxon>
        <taxon>Asteraceae</taxon>
        <taxon>Asteroideae</taxon>
        <taxon>Anthemideae</taxon>
        <taxon>Anthemidinae</taxon>
        <taxon>Tanacetum</taxon>
    </lineage>
</organism>
<feature type="compositionally biased region" description="Basic and acidic residues" evidence="1">
    <location>
        <begin position="127"/>
        <end position="137"/>
    </location>
</feature>
<evidence type="ECO:0000256" key="1">
    <source>
        <dbReference type="SAM" id="MobiDB-lite"/>
    </source>
</evidence>
<dbReference type="EMBL" id="BKCJ010001841">
    <property type="protein sequence ID" value="GEU44405.1"/>
    <property type="molecule type" value="Genomic_DNA"/>
</dbReference>
<feature type="region of interest" description="Disordered" evidence="1">
    <location>
        <begin position="53"/>
        <end position="137"/>
    </location>
</feature>
<gene>
    <name evidence="2" type="ORF">Tci_016383</name>
</gene>